<feature type="domain" description="Peptidoglycan beta-N-acetylmuramidase NamZ C-terminal" evidence="3">
    <location>
        <begin position="267"/>
        <end position="417"/>
    </location>
</feature>
<keyword evidence="5" id="KW-1185">Reference proteome</keyword>
<evidence type="ECO:0000259" key="2">
    <source>
        <dbReference type="Pfam" id="PF07075"/>
    </source>
</evidence>
<gene>
    <name evidence="4" type="ORF">OG814_30585</name>
</gene>
<accession>A0ABZ1LHQ3</accession>
<dbReference type="EMBL" id="CP108188">
    <property type="protein sequence ID" value="WTR73329.1"/>
    <property type="molecule type" value="Genomic_DNA"/>
</dbReference>
<dbReference type="Gene3D" id="3.90.1150.140">
    <property type="match status" value="1"/>
</dbReference>
<evidence type="ECO:0000259" key="3">
    <source>
        <dbReference type="Pfam" id="PF20732"/>
    </source>
</evidence>
<dbReference type="RefSeq" id="WP_406336185.1">
    <property type="nucleotide sequence ID" value="NZ_CP108188.1"/>
</dbReference>
<reference evidence="4 5" key="1">
    <citation type="submission" date="2022-10" db="EMBL/GenBank/DDBJ databases">
        <title>The complete genomes of actinobacterial strains from the NBC collection.</title>
        <authorList>
            <person name="Joergensen T.S."/>
            <person name="Alvarez Arevalo M."/>
            <person name="Sterndorff E.B."/>
            <person name="Faurdal D."/>
            <person name="Vuksanovic O."/>
            <person name="Mourched A.-S."/>
            <person name="Charusanti P."/>
            <person name="Shaw S."/>
            <person name="Blin K."/>
            <person name="Weber T."/>
        </authorList>
    </citation>
    <scope>NUCLEOTIDE SEQUENCE [LARGE SCALE GENOMIC DNA]</scope>
    <source>
        <strain evidence="4 5">NBC_00123</strain>
    </source>
</reference>
<evidence type="ECO:0000256" key="1">
    <source>
        <dbReference type="SAM" id="SignalP"/>
    </source>
</evidence>
<evidence type="ECO:0000313" key="5">
    <source>
        <dbReference type="Proteomes" id="UP001622594"/>
    </source>
</evidence>
<feature type="domain" description="Peptidoglycan beta-N-acetylmuramidase NamZ N-terminal" evidence="2">
    <location>
        <begin position="59"/>
        <end position="263"/>
    </location>
</feature>
<dbReference type="InterPro" id="IPR008302">
    <property type="entry name" value="NamZ"/>
</dbReference>
<proteinExistence type="predicted"/>
<name>A0ABZ1LHQ3_9ACTN</name>
<protein>
    <submittedName>
        <fullName evidence="4">DUF1343 domain-containing protein</fullName>
    </submittedName>
</protein>
<sequence>MSLSRRSLLAAGGALGAVTATAPAAAAAGEPHGHGHGRARTSFERLADDGYALLAGERVGVVTNPTGITRDARHLVDVMHADERVDLVAVFGPEHGFRGTAQAGGSEGRYDDPATGLPVYDTYLKSGQPLADVFAASGVDTVVFDIQDVGARFYTYIWTLYDCMVAAALAGKRFVVLDRPNPVTGRAALGPVLDRAFATFVGREPIAQAHGMTVAELARLFNGEFLTAPVSLETVRMTGWRRTDFFDSTGLPWVPPSPNMPTPETALVYSGTCLFEGTNLSEGRGTTRPFELLGAEGIDRRWAEAANALGLPGVRFREAYFAPTFSKFQGKTVGGVQVHVHDRESFDPVRAGIGLLVTARSTWSGFAWRADDWIDKLTGSTRVRTLIDAGAGVDETVGAWQADLAAFRAVRKEYLLYR</sequence>
<dbReference type="PIRSF" id="PIRSF016719">
    <property type="entry name" value="UCP016719"/>
    <property type="match status" value="1"/>
</dbReference>
<evidence type="ECO:0000313" key="4">
    <source>
        <dbReference type="EMBL" id="WTR73329.1"/>
    </source>
</evidence>
<dbReference type="PROSITE" id="PS51318">
    <property type="entry name" value="TAT"/>
    <property type="match status" value="1"/>
</dbReference>
<dbReference type="Gene3D" id="3.40.50.12170">
    <property type="entry name" value="Uncharacterised protein PF07075, DUF1343"/>
    <property type="match status" value="1"/>
</dbReference>
<feature type="signal peptide" evidence="1">
    <location>
        <begin position="1"/>
        <end position="26"/>
    </location>
</feature>
<dbReference type="Proteomes" id="UP001622594">
    <property type="component" value="Chromosome"/>
</dbReference>
<organism evidence="4 5">
    <name type="scientific">Streptomyces zaomyceticus</name>
    <dbReference type="NCBI Taxonomy" id="68286"/>
    <lineage>
        <taxon>Bacteria</taxon>
        <taxon>Bacillati</taxon>
        <taxon>Actinomycetota</taxon>
        <taxon>Actinomycetes</taxon>
        <taxon>Kitasatosporales</taxon>
        <taxon>Streptomycetaceae</taxon>
        <taxon>Streptomyces</taxon>
    </lineage>
</organism>
<dbReference type="InterPro" id="IPR048503">
    <property type="entry name" value="NamZ_C"/>
</dbReference>
<dbReference type="PANTHER" id="PTHR42915:SF1">
    <property type="entry name" value="PEPTIDOGLYCAN BETA-N-ACETYLMURAMIDASE NAMZ"/>
    <property type="match status" value="1"/>
</dbReference>
<feature type="chain" id="PRO_5045152267" evidence="1">
    <location>
        <begin position="27"/>
        <end position="418"/>
    </location>
</feature>
<dbReference type="Pfam" id="PF07075">
    <property type="entry name" value="NamZ_N"/>
    <property type="match status" value="1"/>
</dbReference>
<dbReference type="PANTHER" id="PTHR42915">
    <property type="entry name" value="HYPOTHETICAL 460 KDA PROTEIN IN FEUA-SIGW INTERGENIC REGION [PRECURSOR]"/>
    <property type="match status" value="1"/>
</dbReference>
<dbReference type="InterPro" id="IPR048502">
    <property type="entry name" value="NamZ_N"/>
</dbReference>
<keyword evidence="1" id="KW-0732">Signal</keyword>
<dbReference type="Pfam" id="PF20732">
    <property type="entry name" value="NamZ_C"/>
    <property type="match status" value="1"/>
</dbReference>
<dbReference type="InterPro" id="IPR006311">
    <property type="entry name" value="TAT_signal"/>
</dbReference>